<comment type="caution">
    <text evidence="1">The sequence shown here is derived from an EMBL/GenBank/DDBJ whole genome shotgun (WGS) entry which is preliminary data.</text>
</comment>
<dbReference type="Proteomes" id="UP001239111">
    <property type="component" value="Chromosome 2"/>
</dbReference>
<organism evidence="1 2">
    <name type="scientific">Eretmocerus hayati</name>
    <dbReference type="NCBI Taxonomy" id="131215"/>
    <lineage>
        <taxon>Eukaryota</taxon>
        <taxon>Metazoa</taxon>
        <taxon>Ecdysozoa</taxon>
        <taxon>Arthropoda</taxon>
        <taxon>Hexapoda</taxon>
        <taxon>Insecta</taxon>
        <taxon>Pterygota</taxon>
        <taxon>Neoptera</taxon>
        <taxon>Endopterygota</taxon>
        <taxon>Hymenoptera</taxon>
        <taxon>Apocrita</taxon>
        <taxon>Proctotrupomorpha</taxon>
        <taxon>Chalcidoidea</taxon>
        <taxon>Aphelinidae</taxon>
        <taxon>Aphelininae</taxon>
        <taxon>Eretmocerus</taxon>
    </lineage>
</organism>
<evidence type="ECO:0000313" key="1">
    <source>
        <dbReference type="EMBL" id="KAJ8678015.1"/>
    </source>
</evidence>
<proteinExistence type="predicted"/>
<evidence type="ECO:0000313" key="2">
    <source>
        <dbReference type="Proteomes" id="UP001239111"/>
    </source>
</evidence>
<keyword evidence="2" id="KW-1185">Reference proteome</keyword>
<reference evidence="1" key="1">
    <citation type="submission" date="2023-04" db="EMBL/GenBank/DDBJ databases">
        <title>A chromosome-level genome assembly of the parasitoid wasp Eretmocerus hayati.</title>
        <authorList>
            <person name="Zhong Y."/>
            <person name="Liu S."/>
            <person name="Liu Y."/>
        </authorList>
    </citation>
    <scope>NUCLEOTIDE SEQUENCE</scope>
    <source>
        <strain evidence="1">ZJU_SS_LIU_2023</strain>
    </source>
</reference>
<protein>
    <submittedName>
        <fullName evidence="1">Uncharacterized protein</fullName>
    </submittedName>
</protein>
<dbReference type="EMBL" id="CM056742">
    <property type="protein sequence ID" value="KAJ8678015.1"/>
    <property type="molecule type" value="Genomic_DNA"/>
</dbReference>
<gene>
    <name evidence="1" type="ORF">QAD02_013802</name>
</gene>
<sequence>MISESSDALDLEFFLTSWLQDGMPKPAEMVVGYAHSLLDPVSMAFNSSSFEEYNLRCFKYLSNELEEIPNSRIQVDMMTIIKVIIHWDCYQSSSEAIKDFYLKSIIFMNTLQDVETSREIVVTVLISCQSLHLTETTELRIKNLRDHLSSDTFKEMKNEKFDFMKGKDGTRSLSYYNPVHNKTTLSTDHELYNFIEDCAREAHNLSDFSSESDRPDNDLFCPLIMENLIQLLSEFPSWTQILREVECPMLVSCTTKRHSSIFPNWRRLDDIREYLTTLDKLEP</sequence>
<name>A0ACC2P8B5_9HYME</name>
<accession>A0ACC2P8B5</accession>